<accession>A0AB34JN63</accession>
<organism evidence="15 16">
    <name type="scientific">Prymnesium parvum</name>
    <name type="common">Toxic golden alga</name>
    <dbReference type="NCBI Taxonomy" id="97485"/>
    <lineage>
        <taxon>Eukaryota</taxon>
        <taxon>Haptista</taxon>
        <taxon>Haptophyta</taxon>
        <taxon>Prymnesiophyceae</taxon>
        <taxon>Prymnesiales</taxon>
        <taxon>Prymnesiaceae</taxon>
        <taxon>Prymnesium</taxon>
    </lineage>
</organism>
<keyword evidence="7 13" id="KW-1133">Transmembrane helix</keyword>
<keyword evidence="4" id="KW-1003">Cell membrane</keyword>
<dbReference type="GO" id="GO:0034702">
    <property type="term" value="C:monoatomic ion channel complex"/>
    <property type="evidence" value="ECO:0007669"/>
    <property type="project" value="UniProtKB-KW"/>
</dbReference>
<keyword evidence="3" id="KW-0813">Transport</keyword>
<reference evidence="15 16" key="1">
    <citation type="journal article" date="2024" name="Science">
        <title>Giant polyketide synthase enzymes in the biosynthesis of giant marine polyether toxins.</title>
        <authorList>
            <person name="Fallon T.R."/>
            <person name="Shende V.V."/>
            <person name="Wierzbicki I.H."/>
            <person name="Pendleton A.L."/>
            <person name="Watervoot N.F."/>
            <person name="Auber R.P."/>
            <person name="Gonzalez D.J."/>
            <person name="Wisecaver J.H."/>
            <person name="Moore B.S."/>
        </authorList>
    </citation>
    <scope>NUCLEOTIDE SEQUENCE [LARGE SCALE GENOMIC DNA]</scope>
    <source>
        <strain evidence="15 16">12B1</strain>
    </source>
</reference>
<evidence type="ECO:0000256" key="10">
    <source>
        <dbReference type="ARBA" id="ARBA00023136"/>
    </source>
</evidence>
<keyword evidence="5 13" id="KW-0812">Transmembrane</keyword>
<proteinExistence type="predicted"/>
<evidence type="ECO:0000256" key="5">
    <source>
        <dbReference type="ARBA" id="ARBA00022692"/>
    </source>
</evidence>
<feature type="transmembrane region" description="Helical" evidence="13">
    <location>
        <begin position="83"/>
        <end position="101"/>
    </location>
</feature>
<feature type="domain" description="Ion transport" evidence="14">
    <location>
        <begin position="171"/>
        <end position="247"/>
    </location>
</feature>
<dbReference type="PANTHER" id="PTHR46480">
    <property type="entry name" value="F20B24.22"/>
    <property type="match status" value="1"/>
</dbReference>
<evidence type="ECO:0000256" key="12">
    <source>
        <dbReference type="ARBA" id="ARBA00031989"/>
    </source>
</evidence>
<evidence type="ECO:0000256" key="1">
    <source>
        <dbReference type="ARBA" id="ARBA00004651"/>
    </source>
</evidence>
<dbReference type="AlphaFoldDB" id="A0AB34JN63"/>
<keyword evidence="6" id="KW-0851">Voltage-gated channel</keyword>
<comment type="subcellular location">
    <subcellularLocation>
        <location evidence="1">Cell membrane</location>
        <topology evidence="1">Multi-pass membrane protein</topology>
    </subcellularLocation>
</comment>
<evidence type="ECO:0000256" key="8">
    <source>
        <dbReference type="ARBA" id="ARBA00023054"/>
    </source>
</evidence>
<feature type="transmembrane region" description="Helical" evidence="13">
    <location>
        <begin position="172"/>
        <end position="200"/>
    </location>
</feature>
<dbReference type="InterPro" id="IPR027359">
    <property type="entry name" value="Volt_channel_dom_sf"/>
</dbReference>
<comment type="caution">
    <text evidence="15">The sequence shown here is derived from an EMBL/GenBank/DDBJ whole genome shotgun (WGS) entry which is preliminary data.</text>
</comment>
<dbReference type="InterPro" id="IPR031846">
    <property type="entry name" value="Hvcn1"/>
</dbReference>
<evidence type="ECO:0000313" key="15">
    <source>
        <dbReference type="EMBL" id="KAL1522136.1"/>
    </source>
</evidence>
<gene>
    <name evidence="15" type="ORF">AB1Y20_021777</name>
</gene>
<evidence type="ECO:0000256" key="11">
    <source>
        <dbReference type="ARBA" id="ARBA00023303"/>
    </source>
</evidence>
<dbReference type="InterPro" id="IPR005821">
    <property type="entry name" value="Ion_trans_dom"/>
</dbReference>
<evidence type="ECO:0000256" key="6">
    <source>
        <dbReference type="ARBA" id="ARBA00022882"/>
    </source>
</evidence>
<keyword evidence="16" id="KW-1185">Reference proteome</keyword>
<protein>
    <recommendedName>
        <fullName evidence="2">Voltage-gated hydrogen channel 1</fullName>
    </recommendedName>
    <alternativeName>
        <fullName evidence="12">Hydrogen voltage-gated channel 1</fullName>
    </alternativeName>
</protein>
<evidence type="ECO:0000259" key="14">
    <source>
        <dbReference type="Pfam" id="PF00520"/>
    </source>
</evidence>
<dbReference type="GO" id="GO:0030171">
    <property type="term" value="F:voltage-gated proton channel activity"/>
    <property type="evidence" value="ECO:0007669"/>
    <property type="project" value="InterPro"/>
</dbReference>
<keyword evidence="11" id="KW-0407">Ion channel</keyword>
<dbReference type="EMBL" id="JBGBPQ010000007">
    <property type="protein sequence ID" value="KAL1522136.1"/>
    <property type="molecule type" value="Genomic_DNA"/>
</dbReference>
<evidence type="ECO:0000313" key="16">
    <source>
        <dbReference type="Proteomes" id="UP001515480"/>
    </source>
</evidence>
<keyword evidence="9" id="KW-0406">Ion transport</keyword>
<evidence type="ECO:0000256" key="13">
    <source>
        <dbReference type="SAM" id="Phobius"/>
    </source>
</evidence>
<dbReference type="Proteomes" id="UP001515480">
    <property type="component" value="Unassembled WGS sequence"/>
</dbReference>
<keyword evidence="8" id="KW-0175">Coiled coil</keyword>
<keyword evidence="10 13" id="KW-0472">Membrane</keyword>
<dbReference type="GO" id="GO:0005886">
    <property type="term" value="C:plasma membrane"/>
    <property type="evidence" value="ECO:0007669"/>
    <property type="project" value="UniProtKB-SubCell"/>
</dbReference>
<dbReference type="PANTHER" id="PTHR46480:SF1">
    <property type="entry name" value="VOLTAGE-GATED HYDROGEN CHANNEL 1"/>
    <property type="match status" value="1"/>
</dbReference>
<dbReference type="Gene3D" id="1.20.120.350">
    <property type="entry name" value="Voltage-gated potassium channels. Chain C"/>
    <property type="match status" value="1"/>
</dbReference>
<evidence type="ECO:0000256" key="7">
    <source>
        <dbReference type="ARBA" id="ARBA00022989"/>
    </source>
</evidence>
<evidence type="ECO:0000256" key="2">
    <source>
        <dbReference type="ARBA" id="ARBA00015897"/>
    </source>
</evidence>
<evidence type="ECO:0000256" key="4">
    <source>
        <dbReference type="ARBA" id="ARBA00022475"/>
    </source>
</evidence>
<dbReference type="Pfam" id="PF00520">
    <property type="entry name" value="Ion_trans"/>
    <property type="match status" value="1"/>
</dbReference>
<name>A0AB34JN63_PRYPA</name>
<sequence length="293" mass="32412">MGDSAEQEPLASPLLPSSEAREAQAALAQLAKYHRSKPSKKVKIRSLIASHYDELHETKTRYGGDSWRFRVVRFLHSSAVQQGLLLLLLLDVVVVFVELFLEAEWPACRYASRDAISCCAASAAAHAVDDAHGSSPASSHHSLCESPLVEARHHPVGCDEHKYPAIHTAHTALFGVSVAILSVFQVELLVMLLALGVLFLRNPLYVLDLLVVSVSLTIEIVGHSAGQIYGEFAHAIVIARIWRFIRIGHGIWSTTHEYDHEKMEHYLDEVSQKIRKISSTNGANLRVMEVSQT</sequence>
<evidence type="ECO:0000256" key="9">
    <source>
        <dbReference type="ARBA" id="ARBA00023065"/>
    </source>
</evidence>
<evidence type="ECO:0000256" key="3">
    <source>
        <dbReference type="ARBA" id="ARBA00022448"/>
    </source>
</evidence>